<sequence>MSVAIDNVYSNNEGMFAKLCSACNSSGAGVAGSAAGRDSIQQIVYFGEVPVGALQTTLQQKKRSAEVPKGQQINLLAVLPAYSKKPEIREQMLQWVETQCTKNHQHLVYVQLDDTAEEQLHEWYTTQGFQRNPETPTLYEKQL</sequence>
<name>J7RNW8_HUIN7</name>
<accession>J7RNW8</accession>
<dbReference type="GO" id="GO:0004596">
    <property type="term" value="F:protein-N-terminal amino-acid acetyltransferase activity"/>
    <property type="evidence" value="ECO:0007669"/>
    <property type="project" value="EnsemblFungi"/>
</dbReference>
<dbReference type="KEGG" id="kng:KNAG_0G02670"/>
<evidence type="ECO:0008006" key="3">
    <source>
        <dbReference type="Google" id="ProtNLM"/>
    </source>
</evidence>
<dbReference type="GO" id="GO:0031415">
    <property type="term" value="C:NatA complex"/>
    <property type="evidence" value="ECO:0007669"/>
    <property type="project" value="EnsemblFungi"/>
</dbReference>
<reference evidence="2" key="2">
    <citation type="submission" date="2012-08" db="EMBL/GenBank/DDBJ databases">
        <title>Genome sequence of Kazachstania naganishii.</title>
        <authorList>
            <person name="Gordon J.L."/>
            <person name="Armisen D."/>
            <person name="Proux-Wera E."/>
            <person name="OhEigeartaigh S.S."/>
            <person name="Byrne K.P."/>
            <person name="Wolfe K.H."/>
        </authorList>
    </citation>
    <scope>NUCLEOTIDE SEQUENCE [LARGE SCALE GENOMIC DNA]</scope>
    <source>
        <strain evidence="2">ATCC MYA-139 / BCRC 22969 / CBS 8797 / CCRC 22969 / KCTC 17520 / NBRC 10181 / NCYC 3082</strain>
    </source>
</reference>
<dbReference type="eggNOG" id="KOG3138">
    <property type="taxonomic scope" value="Eukaryota"/>
</dbReference>
<dbReference type="RefSeq" id="XP_022465569.1">
    <property type="nucleotide sequence ID" value="XM_022609144.1"/>
</dbReference>
<protein>
    <recommendedName>
        <fullName evidence="3">N-acetyltransferase domain-containing protein</fullName>
    </recommendedName>
</protein>
<keyword evidence="2" id="KW-1185">Reference proteome</keyword>
<dbReference type="HOGENOM" id="CLU_013985_5_3_1"/>
<dbReference type="GeneID" id="34527047"/>
<evidence type="ECO:0000313" key="1">
    <source>
        <dbReference type="EMBL" id="CCK71323.1"/>
    </source>
</evidence>
<dbReference type="Gene3D" id="3.40.630.30">
    <property type="match status" value="1"/>
</dbReference>
<reference evidence="1 2" key="1">
    <citation type="journal article" date="2011" name="Proc. Natl. Acad. Sci. U.S.A.">
        <title>Evolutionary erosion of yeast sex chromosomes by mating-type switching accidents.</title>
        <authorList>
            <person name="Gordon J.L."/>
            <person name="Armisen D."/>
            <person name="Proux-Wera E."/>
            <person name="Oheigeartaigh S.S."/>
            <person name="Byrne K.P."/>
            <person name="Wolfe K.H."/>
        </authorList>
    </citation>
    <scope>NUCLEOTIDE SEQUENCE [LARGE SCALE GENOMIC DNA]</scope>
    <source>
        <strain evidence="2">ATCC MYA-139 / BCRC 22969 / CBS 8797 / CCRC 22969 / KCTC 17520 / NBRC 10181 / NCYC 3082</strain>
    </source>
</reference>
<dbReference type="AlphaFoldDB" id="J7RNW8"/>
<evidence type="ECO:0000313" key="2">
    <source>
        <dbReference type="Proteomes" id="UP000006310"/>
    </source>
</evidence>
<gene>
    <name evidence="1" type="primary">KNAG0G02670</name>
    <name evidence="1" type="ordered locus">KNAG_0G02670</name>
</gene>
<dbReference type="Proteomes" id="UP000006310">
    <property type="component" value="Chromosome 7"/>
</dbReference>
<dbReference type="OrthoDB" id="47374at2759"/>
<dbReference type="EMBL" id="HE978320">
    <property type="protein sequence ID" value="CCK71323.1"/>
    <property type="molecule type" value="Genomic_DNA"/>
</dbReference>
<proteinExistence type="predicted"/>
<organism evidence="1 2">
    <name type="scientific">Huiozyma naganishii (strain ATCC MYA-139 / BCRC 22969 / CBS 8797 / KCTC 17520 / NBRC 10181 / NCYC 3082 / Yp74L-3)</name>
    <name type="common">Yeast</name>
    <name type="synonym">Kazachstania naganishii</name>
    <dbReference type="NCBI Taxonomy" id="1071383"/>
    <lineage>
        <taxon>Eukaryota</taxon>
        <taxon>Fungi</taxon>
        <taxon>Dikarya</taxon>
        <taxon>Ascomycota</taxon>
        <taxon>Saccharomycotina</taxon>
        <taxon>Saccharomycetes</taxon>
        <taxon>Saccharomycetales</taxon>
        <taxon>Saccharomycetaceae</taxon>
        <taxon>Huiozyma</taxon>
    </lineage>
</organism>
<dbReference type="STRING" id="1071383.J7RNW8"/>